<dbReference type="InterPro" id="IPR040256">
    <property type="entry name" value="At4g02000-like"/>
</dbReference>
<keyword evidence="1" id="KW-0862">Zinc</keyword>
<sequence length="238" mass="26690">MATTDITAEGLIHSDSVDEETVIVLDAADIQGGVARFSKSLFGRLATLISILFDLVEQLKLPCTRYGDNLIDLKGLENSIVKTKVWLDITKPLKRSLKISGPNQKTFIIIINLKYERIGIFCNYCGHIGHESRNCSSQIEDSLKGVTQEEKWGDWLKSDQGGRRISIYKENMNHNFHHDKDNNSSKQNKPIPVNLIKSLASLSMQSRSENHIRDYEKIISKATPIVNAPEVPLLTNAS</sequence>
<feature type="domain" description="CCHC-type" evidence="2">
    <location>
        <begin position="122"/>
        <end position="135"/>
    </location>
</feature>
<dbReference type="PANTHER" id="PTHR31286">
    <property type="entry name" value="GLYCINE-RICH CELL WALL STRUCTURAL PROTEIN 1.8-LIKE"/>
    <property type="match status" value="1"/>
</dbReference>
<dbReference type="Pfam" id="PF14392">
    <property type="entry name" value="zf-CCHC_4"/>
    <property type="match status" value="1"/>
</dbReference>
<accession>A0ABU6QP51</accession>
<dbReference type="Proteomes" id="UP001341840">
    <property type="component" value="Unassembled WGS sequence"/>
</dbReference>
<dbReference type="PANTHER" id="PTHR31286:SF167">
    <property type="entry name" value="OS09G0268800 PROTEIN"/>
    <property type="match status" value="1"/>
</dbReference>
<dbReference type="InterPro" id="IPR001878">
    <property type="entry name" value="Znf_CCHC"/>
</dbReference>
<keyword evidence="1" id="KW-0863">Zinc-finger</keyword>
<proteinExistence type="predicted"/>
<dbReference type="EMBL" id="JASCZI010000821">
    <property type="protein sequence ID" value="MED6113489.1"/>
    <property type="molecule type" value="Genomic_DNA"/>
</dbReference>
<organism evidence="3 4">
    <name type="scientific">Stylosanthes scabra</name>
    <dbReference type="NCBI Taxonomy" id="79078"/>
    <lineage>
        <taxon>Eukaryota</taxon>
        <taxon>Viridiplantae</taxon>
        <taxon>Streptophyta</taxon>
        <taxon>Embryophyta</taxon>
        <taxon>Tracheophyta</taxon>
        <taxon>Spermatophyta</taxon>
        <taxon>Magnoliopsida</taxon>
        <taxon>eudicotyledons</taxon>
        <taxon>Gunneridae</taxon>
        <taxon>Pentapetalae</taxon>
        <taxon>rosids</taxon>
        <taxon>fabids</taxon>
        <taxon>Fabales</taxon>
        <taxon>Fabaceae</taxon>
        <taxon>Papilionoideae</taxon>
        <taxon>50 kb inversion clade</taxon>
        <taxon>dalbergioids sensu lato</taxon>
        <taxon>Dalbergieae</taxon>
        <taxon>Pterocarpus clade</taxon>
        <taxon>Stylosanthes</taxon>
    </lineage>
</organism>
<dbReference type="PROSITE" id="PS50158">
    <property type="entry name" value="ZF_CCHC"/>
    <property type="match status" value="1"/>
</dbReference>
<keyword evidence="1" id="KW-0479">Metal-binding</keyword>
<evidence type="ECO:0000313" key="4">
    <source>
        <dbReference type="Proteomes" id="UP001341840"/>
    </source>
</evidence>
<gene>
    <name evidence="3" type="ORF">PIB30_071293</name>
</gene>
<protein>
    <recommendedName>
        <fullName evidence="2">CCHC-type domain-containing protein</fullName>
    </recommendedName>
</protein>
<keyword evidence="4" id="KW-1185">Reference proteome</keyword>
<evidence type="ECO:0000259" key="2">
    <source>
        <dbReference type="PROSITE" id="PS50158"/>
    </source>
</evidence>
<reference evidence="3 4" key="1">
    <citation type="journal article" date="2023" name="Plants (Basel)">
        <title>Bridging the Gap: Combining Genomics and Transcriptomics Approaches to Understand Stylosanthes scabra, an Orphan Legume from the Brazilian Caatinga.</title>
        <authorList>
            <person name="Ferreira-Neto J.R.C."/>
            <person name="da Silva M.D."/>
            <person name="Binneck E."/>
            <person name="de Melo N.F."/>
            <person name="da Silva R.H."/>
            <person name="de Melo A.L.T.M."/>
            <person name="Pandolfi V."/>
            <person name="Bustamante F.O."/>
            <person name="Brasileiro-Vidal A.C."/>
            <person name="Benko-Iseppon A.M."/>
        </authorList>
    </citation>
    <scope>NUCLEOTIDE SEQUENCE [LARGE SCALE GENOMIC DNA]</scope>
    <source>
        <tissue evidence="3">Leaves</tissue>
    </source>
</reference>
<comment type="caution">
    <text evidence="3">The sequence shown here is derived from an EMBL/GenBank/DDBJ whole genome shotgun (WGS) entry which is preliminary data.</text>
</comment>
<dbReference type="InterPro" id="IPR025836">
    <property type="entry name" value="Zn_knuckle_CX2CX4HX4C"/>
</dbReference>
<name>A0ABU6QP51_9FABA</name>
<evidence type="ECO:0000256" key="1">
    <source>
        <dbReference type="PROSITE-ProRule" id="PRU00047"/>
    </source>
</evidence>
<evidence type="ECO:0000313" key="3">
    <source>
        <dbReference type="EMBL" id="MED6113489.1"/>
    </source>
</evidence>